<evidence type="ECO:0000256" key="2">
    <source>
        <dbReference type="ARBA" id="ARBA00022475"/>
    </source>
</evidence>
<comment type="subcellular location">
    <subcellularLocation>
        <location evidence="1">Cell membrane</location>
        <topology evidence="1">Single-pass membrane protein</topology>
    </subcellularLocation>
</comment>
<keyword evidence="5 6" id="KW-0472">Membrane</keyword>
<keyword evidence="4 6" id="KW-1133">Transmembrane helix</keyword>
<accession>F1ZAM0</accession>
<dbReference type="eggNOG" id="COG1983">
    <property type="taxonomic scope" value="Bacteria"/>
</dbReference>
<dbReference type="STRING" id="983920.Y88_0397"/>
<dbReference type="PANTHER" id="PTHR33885:SF3">
    <property type="entry name" value="PHAGE SHOCK PROTEIN C"/>
    <property type="match status" value="1"/>
</dbReference>
<dbReference type="EMBL" id="AEWJ01000043">
    <property type="protein sequence ID" value="EGD58343.1"/>
    <property type="molecule type" value="Genomic_DNA"/>
</dbReference>
<evidence type="ECO:0000256" key="5">
    <source>
        <dbReference type="ARBA" id="ARBA00023136"/>
    </source>
</evidence>
<evidence type="ECO:0000256" key="1">
    <source>
        <dbReference type="ARBA" id="ARBA00004162"/>
    </source>
</evidence>
<name>F1ZAM0_9SPHN</name>
<dbReference type="InterPro" id="IPR052027">
    <property type="entry name" value="PspC"/>
</dbReference>
<evidence type="ECO:0000256" key="3">
    <source>
        <dbReference type="ARBA" id="ARBA00022692"/>
    </source>
</evidence>
<dbReference type="InParanoid" id="F1ZAM0"/>
<protein>
    <recommendedName>
        <fullName evidence="7">Phage shock protein PspC N-terminal domain-containing protein</fullName>
    </recommendedName>
</protein>
<keyword evidence="3 6" id="KW-0812">Transmembrane</keyword>
<keyword evidence="2" id="KW-1003">Cell membrane</keyword>
<dbReference type="InterPro" id="IPR007168">
    <property type="entry name" value="Phageshock_PspC_N"/>
</dbReference>
<comment type="caution">
    <text evidence="8">The sequence shown here is derived from an EMBL/GenBank/DDBJ whole genome shotgun (WGS) entry which is preliminary data.</text>
</comment>
<dbReference type="Proteomes" id="UP000004728">
    <property type="component" value="Unassembled WGS sequence"/>
</dbReference>
<organism evidence="8 9">
    <name type="scientific">Novosphingobium nitrogenifigens DSM 19370</name>
    <dbReference type="NCBI Taxonomy" id="983920"/>
    <lineage>
        <taxon>Bacteria</taxon>
        <taxon>Pseudomonadati</taxon>
        <taxon>Pseudomonadota</taxon>
        <taxon>Alphaproteobacteria</taxon>
        <taxon>Sphingomonadales</taxon>
        <taxon>Sphingomonadaceae</taxon>
        <taxon>Novosphingobium</taxon>
    </lineage>
</organism>
<evidence type="ECO:0000259" key="7">
    <source>
        <dbReference type="Pfam" id="PF04024"/>
    </source>
</evidence>
<evidence type="ECO:0000313" key="9">
    <source>
        <dbReference type="Proteomes" id="UP000004728"/>
    </source>
</evidence>
<dbReference type="PANTHER" id="PTHR33885">
    <property type="entry name" value="PHAGE SHOCK PROTEIN C"/>
    <property type="match status" value="1"/>
</dbReference>
<gene>
    <name evidence="8" type="ORF">Y88_0397</name>
</gene>
<dbReference type="Pfam" id="PF04024">
    <property type="entry name" value="PspC"/>
    <property type="match status" value="1"/>
</dbReference>
<dbReference type="AlphaFoldDB" id="F1ZAM0"/>
<proteinExistence type="predicted"/>
<keyword evidence="9" id="KW-1185">Reference proteome</keyword>
<dbReference type="HOGENOM" id="CLU_143433_4_2_5"/>
<sequence length="69" mass="7451">MPAFDKDHRTMSNRFRLDRANGKIMGVCAGIAAHFDIDPMLVRLGFVIGTLAGFGSAILLYIAIALIAD</sequence>
<feature type="transmembrane region" description="Helical" evidence="6">
    <location>
        <begin position="43"/>
        <end position="68"/>
    </location>
</feature>
<reference evidence="8 9" key="1">
    <citation type="journal article" date="2012" name="J. Bacteriol.">
        <title>Draft Genome Sequence of Novosphingobium nitrogenifigens Y88T.</title>
        <authorList>
            <person name="Strabala T.J."/>
            <person name="Macdonald L."/>
            <person name="Liu V."/>
            <person name="Smit A.M."/>
        </authorList>
    </citation>
    <scope>NUCLEOTIDE SEQUENCE [LARGE SCALE GENOMIC DNA]</scope>
    <source>
        <strain evidence="8 9">DSM 19370</strain>
    </source>
</reference>
<evidence type="ECO:0000256" key="6">
    <source>
        <dbReference type="SAM" id="Phobius"/>
    </source>
</evidence>
<feature type="transmembrane region" description="Helical" evidence="6">
    <location>
        <begin position="20"/>
        <end position="37"/>
    </location>
</feature>
<dbReference type="GO" id="GO:0005886">
    <property type="term" value="C:plasma membrane"/>
    <property type="evidence" value="ECO:0007669"/>
    <property type="project" value="UniProtKB-SubCell"/>
</dbReference>
<evidence type="ECO:0000313" key="8">
    <source>
        <dbReference type="EMBL" id="EGD58343.1"/>
    </source>
</evidence>
<evidence type="ECO:0000256" key="4">
    <source>
        <dbReference type="ARBA" id="ARBA00022989"/>
    </source>
</evidence>
<feature type="domain" description="Phage shock protein PspC N-terminal" evidence="7">
    <location>
        <begin position="14"/>
        <end position="68"/>
    </location>
</feature>